<evidence type="ECO:0000259" key="1">
    <source>
        <dbReference type="PROSITE" id="PS51084"/>
    </source>
</evidence>
<dbReference type="GO" id="GO:0009117">
    <property type="term" value="P:nucleotide metabolic process"/>
    <property type="evidence" value="ECO:0007669"/>
    <property type="project" value="TreeGrafter"/>
</dbReference>
<dbReference type="Pfam" id="PF01230">
    <property type="entry name" value="HIT"/>
    <property type="match status" value="1"/>
</dbReference>
<name>X1F111_9ZZZZ</name>
<dbReference type="PANTHER" id="PTHR46648:SF1">
    <property type="entry name" value="ADENOSINE 5'-MONOPHOSPHORAMIDASE HNT1"/>
    <property type="match status" value="1"/>
</dbReference>
<dbReference type="InterPro" id="IPR036265">
    <property type="entry name" value="HIT-like_sf"/>
</dbReference>
<reference evidence="2" key="1">
    <citation type="journal article" date="2014" name="Front. Microbiol.">
        <title>High frequency of phylogenetically diverse reductive dehalogenase-homologous genes in deep subseafloor sedimentary metagenomes.</title>
        <authorList>
            <person name="Kawai M."/>
            <person name="Futagami T."/>
            <person name="Toyoda A."/>
            <person name="Takaki Y."/>
            <person name="Nishi S."/>
            <person name="Hori S."/>
            <person name="Arai W."/>
            <person name="Tsubouchi T."/>
            <person name="Morono Y."/>
            <person name="Uchiyama I."/>
            <person name="Ito T."/>
            <person name="Fujiyama A."/>
            <person name="Inagaki F."/>
            <person name="Takami H."/>
        </authorList>
    </citation>
    <scope>NUCLEOTIDE SEQUENCE</scope>
    <source>
        <strain evidence="2">Expedition CK06-06</strain>
    </source>
</reference>
<comment type="caution">
    <text evidence="2">The sequence shown here is derived from an EMBL/GenBank/DDBJ whole genome shotgun (WGS) entry which is preliminary data.</text>
</comment>
<dbReference type="GO" id="GO:0003824">
    <property type="term" value="F:catalytic activity"/>
    <property type="evidence" value="ECO:0007669"/>
    <property type="project" value="InterPro"/>
</dbReference>
<proteinExistence type="predicted"/>
<gene>
    <name evidence="2" type="ORF">S03H2_04913</name>
</gene>
<dbReference type="EMBL" id="BARU01001999">
    <property type="protein sequence ID" value="GAH23069.1"/>
    <property type="molecule type" value="Genomic_DNA"/>
</dbReference>
<sequence>MNDDCLFCKIVRGEIPNNTLYEDDETLVFLDIYPIARGHTLLTPKKHIVAMYELKRENMAFIMKLPEIVRKLKKVTGATGINIIQSNGKDAGQVIFHIHFHLIPRYPNDGVIKFPPRIEFDEELANDLMTRFAE</sequence>
<feature type="domain" description="HIT" evidence="1">
    <location>
        <begin position="6"/>
        <end position="112"/>
    </location>
</feature>
<dbReference type="InterPro" id="IPR011146">
    <property type="entry name" value="HIT-like"/>
</dbReference>
<organism evidence="2">
    <name type="scientific">marine sediment metagenome</name>
    <dbReference type="NCBI Taxonomy" id="412755"/>
    <lineage>
        <taxon>unclassified sequences</taxon>
        <taxon>metagenomes</taxon>
        <taxon>ecological metagenomes</taxon>
    </lineage>
</organism>
<protein>
    <recommendedName>
        <fullName evidence="1">HIT domain-containing protein</fullName>
    </recommendedName>
</protein>
<dbReference type="SUPFAM" id="SSF54197">
    <property type="entry name" value="HIT-like"/>
    <property type="match status" value="1"/>
</dbReference>
<dbReference type="InterPro" id="IPR001310">
    <property type="entry name" value="Histidine_triad_HIT"/>
</dbReference>
<dbReference type="PRINTS" id="PR00332">
    <property type="entry name" value="HISTRIAD"/>
</dbReference>
<dbReference type="Gene3D" id="3.30.428.10">
    <property type="entry name" value="HIT-like"/>
    <property type="match status" value="1"/>
</dbReference>
<dbReference type="AlphaFoldDB" id="X1F111"/>
<dbReference type="PANTHER" id="PTHR46648">
    <property type="entry name" value="HIT FAMILY PROTEIN 1"/>
    <property type="match status" value="1"/>
</dbReference>
<accession>X1F111</accession>
<evidence type="ECO:0000313" key="2">
    <source>
        <dbReference type="EMBL" id="GAH23069.1"/>
    </source>
</evidence>
<dbReference type="PROSITE" id="PS51084">
    <property type="entry name" value="HIT_2"/>
    <property type="match status" value="1"/>
</dbReference>